<keyword evidence="1" id="KW-0812">Transmembrane</keyword>
<dbReference type="Proteomes" id="UP000681967">
    <property type="component" value="Unassembled WGS sequence"/>
</dbReference>
<organism evidence="2 3">
    <name type="scientific">Rotaria magnacalcarata</name>
    <dbReference type="NCBI Taxonomy" id="392030"/>
    <lineage>
        <taxon>Eukaryota</taxon>
        <taxon>Metazoa</taxon>
        <taxon>Spiralia</taxon>
        <taxon>Gnathifera</taxon>
        <taxon>Rotifera</taxon>
        <taxon>Eurotatoria</taxon>
        <taxon>Bdelloidea</taxon>
        <taxon>Philodinida</taxon>
        <taxon>Philodinidae</taxon>
        <taxon>Rotaria</taxon>
    </lineage>
</organism>
<evidence type="ECO:0000313" key="2">
    <source>
        <dbReference type="EMBL" id="CAF4598286.1"/>
    </source>
</evidence>
<evidence type="ECO:0000313" key="3">
    <source>
        <dbReference type="Proteomes" id="UP000681967"/>
    </source>
</evidence>
<protein>
    <submittedName>
        <fullName evidence="2">Uncharacterized protein</fullName>
    </submittedName>
</protein>
<name>A0A8S2Z5G3_9BILA</name>
<dbReference type="AlphaFoldDB" id="A0A8S2Z5G3"/>
<proteinExistence type="predicted"/>
<keyword evidence="1" id="KW-0472">Membrane</keyword>
<keyword evidence="1" id="KW-1133">Transmembrane helix</keyword>
<feature type="transmembrane region" description="Helical" evidence="1">
    <location>
        <begin position="53"/>
        <end position="69"/>
    </location>
</feature>
<feature type="non-terminal residue" evidence="2">
    <location>
        <position position="70"/>
    </location>
</feature>
<dbReference type="EMBL" id="CAJOBH010097907">
    <property type="protein sequence ID" value="CAF4598286.1"/>
    <property type="molecule type" value="Genomic_DNA"/>
</dbReference>
<gene>
    <name evidence="2" type="ORF">BYL167_LOCUS40011</name>
</gene>
<sequence>MRQLGNEEKAALLLASPDEDANELSQSPIIRSNQINNPIVSKRPKTYQRGRSSSTHPILFFILILCAFIL</sequence>
<evidence type="ECO:0000256" key="1">
    <source>
        <dbReference type="SAM" id="Phobius"/>
    </source>
</evidence>
<reference evidence="2" key="1">
    <citation type="submission" date="2021-02" db="EMBL/GenBank/DDBJ databases">
        <authorList>
            <person name="Nowell W R."/>
        </authorList>
    </citation>
    <scope>NUCLEOTIDE SEQUENCE</scope>
</reference>
<accession>A0A8S2Z5G3</accession>
<comment type="caution">
    <text evidence="2">The sequence shown here is derived from an EMBL/GenBank/DDBJ whole genome shotgun (WGS) entry which is preliminary data.</text>
</comment>